<dbReference type="HOGENOM" id="CLU_1330744_0_0_11"/>
<dbReference type="KEGG" id="mgi:Mflv_1496"/>
<evidence type="ECO:0008006" key="4">
    <source>
        <dbReference type="Google" id="ProtNLM"/>
    </source>
</evidence>
<accession>A4T5G6</accession>
<dbReference type="AlphaFoldDB" id="A4T5G6"/>
<keyword evidence="2" id="KW-0812">Transmembrane</keyword>
<evidence type="ECO:0000256" key="1">
    <source>
        <dbReference type="SAM" id="MobiDB-lite"/>
    </source>
</evidence>
<dbReference type="eggNOG" id="ENOG5032YCX">
    <property type="taxonomic scope" value="Bacteria"/>
</dbReference>
<protein>
    <recommendedName>
        <fullName evidence="4">Transmembrane protein</fullName>
    </recommendedName>
</protein>
<keyword evidence="2" id="KW-0472">Membrane</keyword>
<reference evidence="3" key="2">
    <citation type="journal article" date="2013" name="PLoS ONE">
        <title>A Gene Expression Study of the Activities of Aromatic Ring-Cleavage Dioxygenases in Mycobacterium gilvum PYR-GCK to Changes in Salinity and pH during Pyrene Degradation.</title>
        <authorList>
            <person name="Badejo A.C."/>
            <person name="Badejo A.O."/>
            <person name="Shin K.H."/>
            <person name="Chai Y.G."/>
        </authorList>
    </citation>
    <scope>NUCLEOTIDE SEQUENCE [LARGE SCALE GENOMIC DNA]</scope>
    <source>
        <strain evidence="3">PYR-GCK</strain>
    </source>
</reference>
<proteinExistence type="predicted"/>
<sequence>MTKQRRLIAILAVVGALLGAALGAVVSGGPSPYSASADVALLPPPNLTSVEASDFWEVLTRGQVTRTAAIVYGDPRWLGAAADAARVPRSDLSLTAVALPETTILTVTVTAGSAEAAEAALNNVLTTATPEVTSLAAPFFVKVLWPPENSAWKKSAPGTMQTMPAGALGGLLIGAGVGWWLARRRRDATNLPDEHSNVPAAGDDTVDDPPRGAPLGS</sequence>
<dbReference type="OrthoDB" id="3578676at2"/>
<reference evidence="3" key="1">
    <citation type="submission" date="2007-04" db="EMBL/GenBank/DDBJ databases">
        <authorList>
            <consortium name="US DOE Joint Genome Institute"/>
            <person name="Copeland A."/>
            <person name="Lucas S."/>
            <person name="Lapidus A."/>
            <person name="Barry K."/>
            <person name="Detter J.C."/>
            <person name="Glavina del Rio T."/>
            <person name="Hammon N."/>
            <person name="Israni S."/>
            <person name="Dalin E."/>
            <person name="Tice H."/>
            <person name="Pitluck S."/>
            <person name="Chain P."/>
            <person name="Malfatti S."/>
            <person name="Shin M."/>
            <person name="Vergez L."/>
            <person name="Schmutz J."/>
            <person name="Larimer F."/>
            <person name="Land M."/>
            <person name="Hauser L."/>
            <person name="Kyrpides N."/>
            <person name="Mikhailova N."/>
            <person name="Miller C."/>
            <person name="Richardson P."/>
        </authorList>
    </citation>
    <scope>NUCLEOTIDE SEQUENCE</scope>
    <source>
        <strain evidence="3">PYR-GCK</strain>
    </source>
</reference>
<evidence type="ECO:0000256" key="2">
    <source>
        <dbReference type="SAM" id="Phobius"/>
    </source>
</evidence>
<gene>
    <name evidence="3" type="ordered locus">Mflv_1496</name>
</gene>
<keyword evidence="2" id="KW-1133">Transmembrane helix</keyword>
<feature type="region of interest" description="Disordered" evidence="1">
    <location>
        <begin position="189"/>
        <end position="217"/>
    </location>
</feature>
<feature type="transmembrane region" description="Helical" evidence="2">
    <location>
        <begin position="163"/>
        <end position="182"/>
    </location>
</feature>
<organism evidence="3">
    <name type="scientific">Mycolicibacterium gilvum (strain PYR-GCK)</name>
    <name type="common">Mycobacterium gilvum (strain PYR-GCK)</name>
    <dbReference type="NCBI Taxonomy" id="350054"/>
    <lineage>
        <taxon>Bacteria</taxon>
        <taxon>Bacillati</taxon>
        <taxon>Actinomycetota</taxon>
        <taxon>Actinomycetes</taxon>
        <taxon>Mycobacteriales</taxon>
        <taxon>Mycobacteriaceae</taxon>
        <taxon>Mycolicibacterium</taxon>
    </lineage>
</organism>
<dbReference type="EMBL" id="CP000656">
    <property type="protein sequence ID" value="ABP43978.1"/>
    <property type="molecule type" value="Genomic_DNA"/>
</dbReference>
<dbReference type="STRING" id="350054.Mflv_1496"/>
<name>A4T5G6_MYCGI</name>
<evidence type="ECO:0000313" key="3">
    <source>
        <dbReference type="EMBL" id="ABP43978.1"/>
    </source>
</evidence>